<dbReference type="Gene3D" id="2.40.160.60">
    <property type="entry name" value="Outer membrane protein transport protein (OMPP1/FadL/TodX)"/>
    <property type="match status" value="1"/>
</dbReference>
<evidence type="ECO:0000313" key="2">
    <source>
        <dbReference type="Proteomes" id="UP000197003"/>
    </source>
</evidence>
<evidence type="ECO:0000313" key="1">
    <source>
        <dbReference type="EMBL" id="ASD62729.1"/>
    </source>
</evidence>
<name>A0A1Z3N5H8_BDEBC</name>
<organism evidence="1 2">
    <name type="scientific">Bdellovibrio bacteriovorus</name>
    <dbReference type="NCBI Taxonomy" id="959"/>
    <lineage>
        <taxon>Bacteria</taxon>
        <taxon>Pseudomonadati</taxon>
        <taxon>Bdellovibrionota</taxon>
        <taxon>Bdellovibrionia</taxon>
        <taxon>Bdellovibrionales</taxon>
        <taxon>Pseudobdellovibrionaceae</taxon>
        <taxon>Bdellovibrio</taxon>
    </lineage>
</organism>
<reference evidence="1 2" key="1">
    <citation type="submission" date="2017-04" db="EMBL/GenBank/DDBJ databases">
        <title>Whole genome sequence of Bdellovibrio bacteriovorus strain SSB218315.</title>
        <authorList>
            <person name="Oyedara O."/>
            <person name="Rodriguez-Perez M.A."/>
        </authorList>
    </citation>
    <scope>NUCLEOTIDE SEQUENCE [LARGE SCALE GENOMIC DNA]</scope>
    <source>
        <strain evidence="1 2">SSB218315</strain>
    </source>
</reference>
<gene>
    <name evidence="1" type="ORF">B9G79_03675</name>
</gene>
<protein>
    <recommendedName>
        <fullName evidence="3">PorV/PorQ family protein</fullName>
    </recommendedName>
</protein>
<evidence type="ECO:0008006" key="3">
    <source>
        <dbReference type="Google" id="ProtNLM"/>
    </source>
</evidence>
<proteinExistence type="predicted"/>
<sequence>MLPSSEDSGVLMMKFLASFILLLLGLSAQAQEINQMYRPIRSLGMGGTMLTTVHGSEALFSNPAAMGKIEGLDIHLLSVGLGGRVPSTEDLDAIEGIDSNDPSTYNDLFGRRLHFLGTGSAAIALPYIGFGYYTDYTLSLELHNPGYPEFTTYFRNDSAYYIGGAYPLGPKTFLGLAMKRVNRWGGDVQELGLTTVANAGDINAIMDEFENKGTGYGVDIALLTQADTPLNPTLTVVWKDVGNTAFEKTAGADAPSHIPQNLGAGVSLGFDLPGLDWIVALEGQHLLDPDIQIGKKLHLGTEISIPFLDIRAGINQGYFSYGAGFDFFIFRLDAASYTEELGVYPGQSADNRIMVGLSIDLSFDANFKFTDNSGKKRKLKQRR</sequence>
<dbReference type="EMBL" id="CP020946">
    <property type="protein sequence ID" value="ASD62729.1"/>
    <property type="molecule type" value="Genomic_DNA"/>
</dbReference>
<dbReference type="OrthoDB" id="368675at2"/>
<dbReference type="Proteomes" id="UP000197003">
    <property type="component" value="Chromosome"/>
</dbReference>
<dbReference type="AlphaFoldDB" id="A0A1Z3N5H8"/>
<accession>A0A1Z3N5H8</accession>